<sequence>DVSLNAPLGWEGDVTRLDMLESEEDSAEELADRGAWAEKLHQSVAEAWPELDVRERALVKERMLAEDGVSAELLAKRFGVTAVRIRQIEQGLRQKLRQRLTAGCTAWDSESPRLAA</sequence>
<dbReference type="EMBL" id="JABFJW010000387">
    <property type="protein sequence ID" value="NOK13918.1"/>
    <property type="molecule type" value="Genomic_DNA"/>
</dbReference>
<dbReference type="AlphaFoldDB" id="A0A7Y4JZ81"/>
<dbReference type="Proteomes" id="UP000528460">
    <property type="component" value="Unassembled WGS sequence"/>
</dbReference>
<gene>
    <name evidence="1" type="ORF">HNS30_33220</name>
</gene>
<dbReference type="InterPro" id="IPR013324">
    <property type="entry name" value="RNA_pol_sigma_r3/r4-like"/>
</dbReference>
<dbReference type="InterPro" id="IPR036388">
    <property type="entry name" value="WH-like_DNA-bd_sf"/>
</dbReference>
<evidence type="ECO:0000313" key="2">
    <source>
        <dbReference type="Proteomes" id="UP000528460"/>
    </source>
</evidence>
<feature type="non-terminal residue" evidence="1">
    <location>
        <position position="1"/>
    </location>
</feature>
<evidence type="ECO:0000313" key="1">
    <source>
        <dbReference type="EMBL" id="NOK13918.1"/>
    </source>
</evidence>
<accession>A0A7Y4JZ81</accession>
<name>A0A7Y4JZ81_9BACT</name>
<protein>
    <submittedName>
        <fullName evidence="1">RNA polymerase subunit sigma-32</fullName>
    </submittedName>
</protein>
<dbReference type="SUPFAM" id="SSF88659">
    <property type="entry name" value="Sigma3 and sigma4 domains of RNA polymerase sigma factors"/>
    <property type="match status" value="1"/>
</dbReference>
<dbReference type="Gene3D" id="1.10.10.10">
    <property type="entry name" value="Winged helix-like DNA-binding domain superfamily/Winged helix DNA-binding domain"/>
    <property type="match status" value="1"/>
</dbReference>
<reference evidence="1 2" key="1">
    <citation type="submission" date="2020-05" db="EMBL/GenBank/DDBJ databases">
        <authorList>
            <person name="Whitworth D."/>
        </authorList>
    </citation>
    <scope>NUCLEOTIDE SEQUENCE [LARGE SCALE GENOMIC DNA]</scope>
    <source>
        <strain evidence="1 2">CA046A</strain>
    </source>
</reference>
<comment type="caution">
    <text evidence="1">The sequence shown here is derived from an EMBL/GenBank/DDBJ whole genome shotgun (WGS) entry which is preliminary data.</text>
</comment>
<organism evidence="1 2">
    <name type="scientific">Corallococcus exercitus</name>
    <dbReference type="NCBI Taxonomy" id="2316736"/>
    <lineage>
        <taxon>Bacteria</taxon>
        <taxon>Pseudomonadati</taxon>
        <taxon>Myxococcota</taxon>
        <taxon>Myxococcia</taxon>
        <taxon>Myxococcales</taxon>
        <taxon>Cystobacterineae</taxon>
        <taxon>Myxococcaceae</taxon>
        <taxon>Corallococcus</taxon>
    </lineage>
</organism>
<proteinExistence type="predicted"/>